<evidence type="ECO:0000313" key="6">
    <source>
        <dbReference type="EMBL" id="CBW86230.1"/>
    </source>
</evidence>
<accession>G2ZBF0</accession>
<dbReference type="Gene3D" id="3.40.50.170">
    <property type="entry name" value="Formyl transferase, N-terminal domain"/>
    <property type="match status" value="1"/>
</dbReference>
<feature type="binding site" evidence="4">
    <location>
        <position position="103"/>
    </location>
    <ligand>
        <name>(6R)-10-formyltetrahydrofolate</name>
        <dbReference type="ChEBI" id="CHEBI:195366"/>
    </ligand>
</feature>
<keyword evidence="2 4" id="KW-0808">Transferase</keyword>
<evidence type="ECO:0000256" key="1">
    <source>
        <dbReference type="ARBA" id="ARBA00005054"/>
    </source>
</evidence>
<dbReference type="InterPro" id="IPR036477">
    <property type="entry name" value="Formyl_transf_N_sf"/>
</dbReference>
<organism evidence="6 7">
    <name type="scientific">Listeria ivanovii (strain ATCC BAA-678 / PAM 55)</name>
    <dbReference type="NCBI Taxonomy" id="881621"/>
    <lineage>
        <taxon>Bacteria</taxon>
        <taxon>Bacillati</taxon>
        <taxon>Bacillota</taxon>
        <taxon>Bacilli</taxon>
        <taxon>Bacillales</taxon>
        <taxon>Listeriaceae</taxon>
        <taxon>Listeria</taxon>
    </lineage>
</organism>
<feature type="binding site" evidence="4">
    <location>
        <position position="61"/>
    </location>
    <ligand>
        <name>(6R)-10-formyltetrahydrofolate</name>
        <dbReference type="ChEBI" id="CHEBI:195366"/>
    </ligand>
</feature>
<comment type="function">
    <text evidence="4">Catalyzes the transfer of a formyl group from 10-formyltetrahydrofolate to 5-phospho-ribosyl-glycinamide (GAR), producing 5-phospho-ribosyl-N-formylglycinamide (FGAR) and tetrahydrofolate.</text>
</comment>
<protein>
    <recommendedName>
        <fullName evidence="4">Phosphoribosylglycinamide formyltransferase</fullName>
        <ecNumber evidence="4">2.1.2.2</ecNumber>
    </recommendedName>
    <alternativeName>
        <fullName evidence="4">5'-phosphoribosylglycinamide transformylase</fullName>
    </alternativeName>
    <alternativeName>
        <fullName evidence="4">GAR transformylase</fullName>
        <shortName evidence="4">GART</shortName>
    </alternativeName>
</protein>
<dbReference type="EC" id="2.1.2.2" evidence="4"/>
<proteinExistence type="inferred from homology"/>
<dbReference type="OrthoDB" id="9806170at2"/>
<dbReference type="GO" id="GO:0005829">
    <property type="term" value="C:cytosol"/>
    <property type="evidence" value="ECO:0007669"/>
    <property type="project" value="TreeGrafter"/>
</dbReference>
<evidence type="ECO:0000259" key="5">
    <source>
        <dbReference type="Pfam" id="PF00551"/>
    </source>
</evidence>
<dbReference type="FunFam" id="3.40.50.170:FF:000007">
    <property type="entry name" value="Phosphoribosylglycinamide formyltransferase"/>
    <property type="match status" value="1"/>
</dbReference>
<gene>
    <name evidence="4 6" type="primary">purN</name>
    <name evidence="6" type="ordered locus">LIV_1743</name>
</gene>
<evidence type="ECO:0000256" key="2">
    <source>
        <dbReference type="ARBA" id="ARBA00022679"/>
    </source>
</evidence>
<dbReference type="KEGG" id="liv:LIV_1743"/>
<name>G2ZBF0_LISIP</name>
<dbReference type="AlphaFoldDB" id="G2ZBF0"/>
<keyword evidence="3 4" id="KW-0658">Purine biosynthesis</keyword>
<dbReference type="NCBIfam" id="TIGR00639">
    <property type="entry name" value="PurN"/>
    <property type="match status" value="1"/>
</dbReference>
<dbReference type="GO" id="GO:0006189">
    <property type="term" value="P:'de novo' IMP biosynthetic process"/>
    <property type="evidence" value="ECO:0007669"/>
    <property type="project" value="UniProtKB-UniRule"/>
</dbReference>
<dbReference type="SUPFAM" id="SSF53328">
    <property type="entry name" value="Formyltransferase"/>
    <property type="match status" value="1"/>
</dbReference>
<dbReference type="GO" id="GO:0004644">
    <property type="term" value="F:phosphoribosylglycinamide formyltransferase activity"/>
    <property type="evidence" value="ECO:0007669"/>
    <property type="project" value="UniProtKB-UniRule"/>
</dbReference>
<evidence type="ECO:0000313" key="7">
    <source>
        <dbReference type="Proteomes" id="UP000001286"/>
    </source>
</evidence>
<dbReference type="InterPro" id="IPR004607">
    <property type="entry name" value="GART"/>
</dbReference>
<comment type="catalytic activity">
    <reaction evidence="4">
        <text>N(1)-(5-phospho-beta-D-ribosyl)glycinamide + (6R)-10-formyltetrahydrofolate = N(2)-formyl-N(1)-(5-phospho-beta-D-ribosyl)glycinamide + (6S)-5,6,7,8-tetrahydrofolate + H(+)</text>
        <dbReference type="Rhea" id="RHEA:15053"/>
        <dbReference type="ChEBI" id="CHEBI:15378"/>
        <dbReference type="ChEBI" id="CHEBI:57453"/>
        <dbReference type="ChEBI" id="CHEBI:143788"/>
        <dbReference type="ChEBI" id="CHEBI:147286"/>
        <dbReference type="ChEBI" id="CHEBI:195366"/>
        <dbReference type="EC" id="2.1.2.2"/>
    </reaction>
</comment>
<dbReference type="Proteomes" id="UP000001286">
    <property type="component" value="Chromosome"/>
</dbReference>
<feature type="site" description="Raises pKa of active site His" evidence="4">
    <location>
        <position position="141"/>
    </location>
</feature>
<dbReference type="HAMAP" id="MF_01930">
    <property type="entry name" value="PurN"/>
    <property type="match status" value="1"/>
</dbReference>
<dbReference type="CDD" id="cd08645">
    <property type="entry name" value="FMT_core_GART"/>
    <property type="match status" value="1"/>
</dbReference>
<feature type="binding site" evidence="4">
    <location>
        <begin position="11"/>
        <end position="13"/>
    </location>
    <ligand>
        <name>N(1)-(5-phospho-beta-D-ribosyl)glycinamide</name>
        <dbReference type="ChEBI" id="CHEBI:143788"/>
    </ligand>
</feature>
<dbReference type="UniPathway" id="UPA00074">
    <property type="reaction ID" value="UER00126"/>
</dbReference>
<reference evidence="6 7" key="1">
    <citation type="journal article" date="2011" name="J. Bacteriol.">
        <title>Complete genome sequence of the animal pathogen Listeria ivanovii, which provides insights into host specificities and evolution of the genus Listeria.</title>
        <authorList>
            <person name="Buchrieser C."/>
            <person name="Rusniok C."/>
            <person name="Garrido P."/>
            <person name="Hain T."/>
            <person name="Scortti M."/>
            <person name="Lampidis R."/>
            <person name="Karst U."/>
            <person name="Chakraborty T."/>
            <person name="Cossart P."/>
            <person name="Kreft J."/>
            <person name="Vazquez-Boland J.A."/>
            <person name="Goebel W."/>
            <person name="Glaser P."/>
        </authorList>
    </citation>
    <scope>NUCLEOTIDE SEQUENCE [LARGE SCALE GENOMIC DNA]</scope>
    <source>
        <strain evidence="7">ATCC BAA-678 / PAM 55</strain>
    </source>
</reference>
<dbReference type="InterPro" id="IPR002376">
    <property type="entry name" value="Formyl_transf_N"/>
</dbReference>
<dbReference type="RefSeq" id="WP_014093121.1">
    <property type="nucleotide sequence ID" value="NC_016011.1"/>
</dbReference>
<comment type="pathway">
    <text evidence="1 4">Purine metabolism; IMP biosynthesis via de novo pathway; N(2)-formyl-N(1)-(5-phospho-D-ribosyl)glycinamide from N(1)-(5-phospho-D-ribosyl)glycinamide (10-formyl THF route): step 1/1.</text>
</comment>
<comment type="similarity">
    <text evidence="4">Belongs to the GART family.</text>
</comment>
<dbReference type="Pfam" id="PF00551">
    <property type="entry name" value="Formyl_trans_N"/>
    <property type="match status" value="1"/>
</dbReference>
<feature type="domain" description="Formyl transferase N-terminal" evidence="5">
    <location>
        <begin position="1"/>
        <end position="178"/>
    </location>
</feature>
<dbReference type="GeneID" id="57076748"/>
<feature type="active site" description="Proton donor" evidence="4">
    <location>
        <position position="105"/>
    </location>
</feature>
<dbReference type="eggNOG" id="COG0299">
    <property type="taxonomic scope" value="Bacteria"/>
</dbReference>
<dbReference type="PANTHER" id="PTHR43369:SF2">
    <property type="entry name" value="PHOSPHORIBOSYLGLYCINAMIDE FORMYLTRANSFERASE"/>
    <property type="match status" value="1"/>
</dbReference>
<dbReference type="HOGENOM" id="CLU_038395_1_3_9"/>
<sequence>MNIAVFASGNGSNFQALVDDEWIKPHIRLLVCDKPNAYVLERAAKNNIPIFLFEAKNYPDKEAFETEILLELRRDQVDLLVLAGYMRLIGPTLLAEFPEQIVNLHPSLLPAFKGKDAIGQALQAGVSETGVTAHFVDAGMDTGPIIDQVDVPIASDETVDTLAEKIHQVEHVFYPKVIRHLIQNGGEEIHYHEKSAD</sequence>
<dbReference type="EMBL" id="FR687253">
    <property type="protein sequence ID" value="CBW86230.1"/>
    <property type="molecule type" value="Genomic_DNA"/>
</dbReference>
<dbReference type="PANTHER" id="PTHR43369">
    <property type="entry name" value="PHOSPHORIBOSYLGLYCINAMIDE FORMYLTRANSFERASE"/>
    <property type="match status" value="1"/>
</dbReference>
<feature type="binding site" evidence="4">
    <location>
        <begin position="86"/>
        <end position="89"/>
    </location>
    <ligand>
        <name>(6R)-10-formyltetrahydrofolate</name>
        <dbReference type="ChEBI" id="CHEBI:195366"/>
    </ligand>
</feature>
<evidence type="ECO:0000256" key="3">
    <source>
        <dbReference type="ARBA" id="ARBA00022755"/>
    </source>
</evidence>
<evidence type="ECO:0000256" key="4">
    <source>
        <dbReference type="HAMAP-Rule" id="MF_01930"/>
    </source>
</evidence>